<dbReference type="GO" id="GO:0003677">
    <property type="term" value="F:DNA binding"/>
    <property type="evidence" value="ECO:0007669"/>
    <property type="project" value="UniProtKB-UniRule"/>
</dbReference>
<feature type="domain" description="Core-binding (CB)" evidence="8">
    <location>
        <begin position="86"/>
        <end position="168"/>
    </location>
</feature>
<dbReference type="SUPFAM" id="SSF56349">
    <property type="entry name" value="DNA breaking-rejoining enzymes"/>
    <property type="match status" value="1"/>
</dbReference>
<dbReference type="EMBL" id="FMHZ01000002">
    <property type="protein sequence ID" value="SCL70328.1"/>
    <property type="molecule type" value="Genomic_DNA"/>
</dbReference>
<organism evidence="9 10">
    <name type="scientific">Micromonospora citrea</name>
    <dbReference type="NCBI Taxonomy" id="47855"/>
    <lineage>
        <taxon>Bacteria</taxon>
        <taxon>Bacillati</taxon>
        <taxon>Actinomycetota</taxon>
        <taxon>Actinomycetes</taxon>
        <taxon>Micromonosporales</taxon>
        <taxon>Micromonosporaceae</taxon>
        <taxon>Micromonospora</taxon>
    </lineage>
</organism>
<comment type="similarity">
    <text evidence="1">Belongs to the 'phage' integrase family.</text>
</comment>
<evidence type="ECO:0000259" key="8">
    <source>
        <dbReference type="PROSITE" id="PS51900"/>
    </source>
</evidence>
<dbReference type="GO" id="GO:0015074">
    <property type="term" value="P:DNA integration"/>
    <property type="evidence" value="ECO:0007669"/>
    <property type="project" value="UniProtKB-KW"/>
</dbReference>
<dbReference type="Gene3D" id="1.10.150.130">
    <property type="match status" value="1"/>
</dbReference>
<dbReference type="OrthoDB" id="1822491at2"/>
<dbReference type="Proteomes" id="UP000199001">
    <property type="component" value="Unassembled WGS sequence"/>
</dbReference>
<dbReference type="InterPro" id="IPR044068">
    <property type="entry name" value="CB"/>
</dbReference>
<feature type="region of interest" description="Disordered" evidence="6">
    <location>
        <begin position="172"/>
        <end position="191"/>
    </location>
</feature>
<name>A0A1C6VVE4_9ACTN</name>
<dbReference type="PROSITE" id="PS51898">
    <property type="entry name" value="TYR_RECOMBINASE"/>
    <property type="match status" value="1"/>
</dbReference>
<dbReference type="Pfam" id="PF14659">
    <property type="entry name" value="Phage_int_SAM_3"/>
    <property type="match status" value="1"/>
</dbReference>
<keyword evidence="2" id="KW-0229">DNA integration</keyword>
<dbReference type="InterPro" id="IPR013762">
    <property type="entry name" value="Integrase-like_cat_sf"/>
</dbReference>
<evidence type="ECO:0000259" key="7">
    <source>
        <dbReference type="PROSITE" id="PS51898"/>
    </source>
</evidence>
<dbReference type="Gene3D" id="1.10.443.10">
    <property type="entry name" value="Intergrase catalytic core"/>
    <property type="match status" value="1"/>
</dbReference>
<feature type="domain" description="Tyr recombinase" evidence="7">
    <location>
        <begin position="195"/>
        <end position="393"/>
    </location>
</feature>
<proteinExistence type="inferred from homology"/>
<protein>
    <submittedName>
        <fullName evidence="9">Site-specific recombinase XerD</fullName>
    </submittedName>
</protein>
<dbReference type="Pfam" id="PF00589">
    <property type="entry name" value="Phage_integrase"/>
    <property type="match status" value="1"/>
</dbReference>
<evidence type="ECO:0000256" key="4">
    <source>
        <dbReference type="ARBA" id="ARBA00023172"/>
    </source>
</evidence>
<dbReference type="STRING" id="47855.GA0070606_5365"/>
<dbReference type="AlphaFoldDB" id="A0A1C6VVE4"/>
<keyword evidence="10" id="KW-1185">Reference proteome</keyword>
<evidence type="ECO:0000256" key="2">
    <source>
        <dbReference type="ARBA" id="ARBA00022908"/>
    </source>
</evidence>
<reference evidence="10" key="1">
    <citation type="submission" date="2016-06" db="EMBL/GenBank/DDBJ databases">
        <authorList>
            <person name="Varghese N."/>
            <person name="Submissions Spin"/>
        </authorList>
    </citation>
    <scope>NUCLEOTIDE SEQUENCE [LARGE SCALE GENOMIC DNA]</scope>
    <source>
        <strain evidence="10">DSM 43903</strain>
    </source>
</reference>
<evidence type="ECO:0000313" key="10">
    <source>
        <dbReference type="Proteomes" id="UP000199001"/>
    </source>
</evidence>
<gene>
    <name evidence="9" type="ORF">GA0070606_5365</name>
</gene>
<evidence type="ECO:0000256" key="6">
    <source>
        <dbReference type="SAM" id="MobiDB-lite"/>
    </source>
</evidence>
<keyword evidence="4" id="KW-0233">DNA recombination</keyword>
<dbReference type="InterPro" id="IPR050808">
    <property type="entry name" value="Phage_Integrase"/>
</dbReference>
<dbReference type="CDD" id="cd01189">
    <property type="entry name" value="INT_ICEBs1_C_like"/>
    <property type="match status" value="1"/>
</dbReference>
<evidence type="ECO:0000313" key="9">
    <source>
        <dbReference type="EMBL" id="SCL70328.1"/>
    </source>
</evidence>
<dbReference type="PANTHER" id="PTHR30629">
    <property type="entry name" value="PROPHAGE INTEGRASE"/>
    <property type="match status" value="1"/>
</dbReference>
<dbReference type="GO" id="GO:0006310">
    <property type="term" value="P:DNA recombination"/>
    <property type="evidence" value="ECO:0007669"/>
    <property type="project" value="UniProtKB-KW"/>
</dbReference>
<keyword evidence="3 5" id="KW-0238">DNA-binding</keyword>
<dbReference type="PANTHER" id="PTHR30629:SF2">
    <property type="entry name" value="PROPHAGE INTEGRASE INTS-RELATED"/>
    <property type="match status" value="1"/>
</dbReference>
<accession>A0A1C6VVE4</accession>
<dbReference type="InterPro" id="IPR004107">
    <property type="entry name" value="Integrase_SAM-like_N"/>
</dbReference>
<dbReference type="InterPro" id="IPR011010">
    <property type="entry name" value="DNA_brk_join_enz"/>
</dbReference>
<dbReference type="RefSeq" id="WP_091105614.1">
    <property type="nucleotide sequence ID" value="NZ_FMHZ01000002.1"/>
</dbReference>
<dbReference type="PROSITE" id="PS51900">
    <property type="entry name" value="CB"/>
    <property type="match status" value="1"/>
</dbReference>
<evidence type="ECO:0000256" key="3">
    <source>
        <dbReference type="ARBA" id="ARBA00023125"/>
    </source>
</evidence>
<dbReference type="InterPro" id="IPR010998">
    <property type="entry name" value="Integrase_recombinase_N"/>
</dbReference>
<evidence type="ECO:0000256" key="1">
    <source>
        <dbReference type="ARBA" id="ARBA00008857"/>
    </source>
</evidence>
<dbReference type="InterPro" id="IPR002104">
    <property type="entry name" value="Integrase_catalytic"/>
</dbReference>
<evidence type="ECO:0000256" key="5">
    <source>
        <dbReference type="PROSITE-ProRule" id="PRU01248"/>
    </source>
</evidence>
<sequence length="425" mass="47429">MAQIEKRTAKSGTRWRVKWRTGGGRDGQWNVETFDFQVDAKRFKALVDANGNHRPTPQQLAEHGFVELLPAGVAAAPAPEPAAAVLTFRAYAEEWLGTLVKPHPETVRKYRERLEKHVFPRLGDRPIAEITRREMREWQQGLRDAGLSAKTIANIRGESVVPVFKAACRPGEDGEPAVRTANPMDGLPLPEGPRAERDILESPDEARLFLEAAYAVDPEAADLLLCKLSTGLRWGEVSALPPRAVNVVRGTVSIVQVLRKVNRRWVVEPKPKTKQGYREVPLTAAVARMVAERCAAASRDPGRQFVFVAPRGNHWRYEDFYTDRWVKIRDLAREKGLPRRMTMHGLRHSLLTLLATEGVDLAALRTMAGHASVTTTMNVYVHATRRHHEPVRQIVGSFLCVDELTTAGGRPTRMAARVVQAPVDS</sequence>